<dbReference type="GeneID" id="106557404"/>
<evidence type="ECO:0000313" key="9">
    <source>
        <dbReference type="Proteomes" id="UP000504617"/>
    </source>
</evidence>
<dbReference type="OrthoDB" id="2535391at2759"/>
<dbReference type="PANTHER" id="PTHR22663">
    <property type="entry name" value="RING FINGER PROTEIN NARYA-RELATED"/>
    <property type="match status" value="1"/>
</dbReference>
<dbReference type="Gene3D" id="3.30.40.10">
    <property type="entry name" value="Zinc/RING finger domain, C3HC4 (zinc finger)"/>
    <property type="match status" value="1"/>
</dbReference>
<protein>
    <submittedName>
        <fullName evidence="10">Probable E3 SUMO-protein ligase RNF212 isoform X1</fullName>
    </submittedName>
</protein>
<evidence type="ECO:0000256" key="6">
    <source>
        <dbReference type="SAM" id="Coils"/>
    </source>
</evidence>
<accession>A0A6I9Z4T7</accession>
<sequence length="265" mass="29579">MPCLIFCNVCFQKPRGAALNFNLTNCGHVICGQCLQKGKKGDCMICRVPCRTILLSKKVNSDIQSLFMGLDGLCRKYTKEITQIAQFQEKHRRHLLTHYKEKIAKLETYLKRASQQIQHIQQLQHRNSSKEVEVPPSVRKTETVAGPTRISLINPPQNGYMGSVTCRSSQLSGMTFQRNPAGSIRSSPLKMLNSGNSYISPSPFVSSQNSRNHIPNTFGQKSTQHYQSTSASSLSSGIKHPITLVNLLQRQHLGSTNLPGRSLQK</sequence>
<reference evidence="10" key="1">
    <citation type="submission" date="2025-08" db="UniProtKB">
        <authorList>
            <consortium name="RefSeq"/>
        </authorList>
    </citation>
    <scope>IDENTIFICATION</scope>
</reference>
<name>A0A6I9Z4T7_9SAUR</name>
<dbReference type="RefSeq" id="XP_013932113.1">
    <property type="nucleotide sequence ID" value="XM_014076638.1"/>
</dbReference>
<dbReference type="Proteomes" id="UP000504617">
    <property type="component" value="Unplaced"/>
</dbReference>
<dbReference type="KEGG" id="tsr:106557404"/>
<evidence type="ECO:0000256" key="4">
    <source>
        <dbReference type="ARBA" id="ARBA00023254"/>
    </source>
</evidence>
<evidence type="ECO:0000313" key="10">
    <source>
        <dbReference type="RefSeq" id="XP_013932113.1"/>
    </source>
</evidence>
<dbReference type="GO" id="GO:0008270">
    <property type="term" value="F:zinc ion binding"/>
    <property type="evidence" value="ECO:0007669"/>
    <property type="project" value="UniProtKB-KW"/>
</dbReference>
<dbReference type="InterPro" id="IPR001841">
    <property type="entry name" value="Znf_RING"/>
</dbReference>
<organism evidence="9 10">
    <name type="scientific">Thamnophis sirtalis</name>
    <dbReference type="NCBI Taxonomy" id="35019"/>
    <lineage>
        <taxon>Eukaryota</taxon>
        <taxon>Metazoa</taxon>
        <taxon>Chordata</taxon>
        <taxon>Craniata</taxon>
        <taxon>Vertebrata</taxon>
        <taxon>Euteleostomi</taxon>
        <taxon>Lepidosauria</taxon>
        <taxon>Squamata</taxon>
        <taxon>Bifurcata</taxon>
        <taxon>Unidentata</taxon>
        <taxon>Episquamata</taxon>
        <taxon>Toxicofera</taxon>
        <taxon>Serpentes</taxon>
        <taxon>Colubroidea</taxon>
        <taxon>Colubridae</taxon>
        <taxon>Natricinae</taxon>
        <taxon>Thamnophis</taxon>
    </lineage>
</organism>
<keyword evidence="6" id="KW-0175">Coiled coil</keyword>
<dbReference type="PROSITE" id="PS00518">
    <property type="entry name" value="ZF_RING_1"/>
    <property type="match status" value="1"/>
</dbReference>
<dbReference type="InterPro" id="IPR042123">
    <property type="entry name" value="Zip3/RNF212-like"/>
</dbReference>
<evidence type="ECO:0000256" key="7">
    <source>
        <dbReference type="SAM" id="MobiDB-lite"/>
    </source>
</evidence>
<evidence type="ECO:0000256" key="5">
    <source>
        <dbReference type="PROSITE-ProRule" id="PRU00175"/>
    </source>
</evidence>
<evidence type="ECO:0000259" key="8">
    <source>
        <dbReference type="PROSITE" id="PS50089"/>
    </source>
</evidence>
<keyword evidence="9" id="KW-1185">Reference proteome</keyword>
<gene>
    <name evidence="10" type="primary">LOC106557404</name>
</gene>
<dbReference type="GO" id="GO:0019789">
    <property type="term" value="F:SUMO transferase activity"/>
    <property type="evidence" value="ECO:0007669"/>
    <property type="project" value="InterPro"/>
</dbReference>
<dbReference type="GO" id="GO:0016874">
    <property type="term" value="F:ligase activity"/>
    <property type="evidence" value="ECO:0007669"/>
    <property type="project" value="UniProtKB-KW"/>
</dbReference>
<evidence type="ECO:0000256" key="1">
    <source>
        <dbReference type="ARBA" id="ARBA00022723"/>
    </source>
</evidence>
<keyword evidence="10" id="KW-0436">Ligase</keyword>
<dbReference type="InterPro" id="IPR017907">
    <property type="entry name" value="Znf_RING_CS"/>
</dbReference>
<keyword evidence="4" id="KW-0469">Meiosis</keyword>
<evidence type="ECO:0000256" key="3">
    <source>
        <dbReference type="ARBA" id="ARBA00022833"/>
    </source>
</evidence>
<dbReference type="GO" id="GO:0007131">
    <property type="term" value="P:reciprocal meiotic recombination"/>
    <property type="evidence" value="ECO:0007669"/>
    <property type="project" value="InterPro"/>
</dbReference>
<dbReference type="CDD" id="cd16746">
    <property type="entry name" value="RING-HC_RNF212"/>
    <property type="match status" value="1"/>
</dbReference>
<evidence type="ECO:0000256" key="2">
    <source>
        <dbReference type="ARBA" id="ARBA00022771"/>
    </source>
</evidence>
<keyword evidence="1" id="KW-0479">Metal-binding</keyword>
<feature type="domain" description="RING-type" evidence="8">
    <location>
        <begin position="7"/>
        <end position="47"/>
    </location>
</feature>
<proteinExistence type="predicted"/>
<feature type="region of interest" description="Disordered" evidence="7">
    <location>
        <begin position="200"/>
        <end position="234"/>
    </location>
</feature>
<dbReference type="SMART" id="SM00184">
    <property type="entry name" value="RING"/>
    <property type="match status" value="1"/>
</dbReference>
<keyword evidence="2 5" id="KW-0863">Zinc-finger</keyword>
<feature type="coiled-coil region" evidence="6">
    <location>
        <begin position="96"/>
        <end position="123"/>
    </location>
</feature>
<dbReference type="AlphaFoldDB" id="A0A6I9Z4T7"/>
<dbReference type="PROSITE" id="PS50089">
    <property type="entry name" value="ZF_RING_2"/>
    <property type="match status" value="1"/>
</dbReference>
<dbReference type="InterPro" id="IPR013083">
    <property type="entry name" value="Znf_RING/FYVE/PHD"/>
</dbReference>
<dbReference type="GO" id="GO:0007129">
    <property type="term" value="P:homologous chromosome pairing at meiosis"/>
    <property type="evidence" value="ECO:0007669"/>
    <property type="project" value="TreeGrafter"/>
</dbReference>
<dbReference type="Pfam" id="PF14634">
    <property type="entry name" value="zf-RING_5"/>
    <property type="match status" value="1"/>
</dbReference>
<keyword evidence="3" id="KW-0862">Zinc</keyword>
<dbReference type="GO" id="GO:0016925">
    <property type="term" value="P:protein sumoylation"/>
    <property type="evidence" value="ECO:0007669"/>
    <property type="project" value="TreeGrafter"/>
</dbReference>
<dbReference type="PANTHER" id="PTHR22663:SF21">
    <property type="entry name" value="E3 SUMO-PROTEIN LIGASE RNF212-RELATED"/>
    <property type="match status" value="1"/>
</dbReference>
<dbReference type="GO" id="GO:0000795">
    <property type="term" value="C:synaptonemal complex"/>
    <property type="evidence" value="ECO:0007669"/>
    <property type="project" value="InterPro"/>
</dbReference>